<sequence length="438" mass="50695">MKKSGTYDHEYCYGGENGVEKDDGHLQGWNESNSEWIKRRHETYQRSRSFECGDDTSKDLNNNNGLNIVDKKLKFEIKIDVYKAPIAEYDKDDYDDISNDKEFEVGYLDNKKDEINENNGNMPCNMGIGIDHKPLNYYQEADEEINFEALRIFELSKKSGDEADDLKDDKKKEANGDDKLDNLEETSQVGHCDENEKSVKTINSEKTSRVSHCDENKKEKGRYETYQDSTSDIKSNDNTDANTSDNEANKNKTYYNDESNGDNDNKTTIVEENGIMNNIERILTSKKIDHACEIWMKKADKFKNMVSKLNRVGLETDKYGAFSYYQESADLNHACNSWTKRIEEFKRMIKNDSENANNGIDNKRKSNKFGNQRKWSCSTNIVVTIMTKLKVKNFKNLSKFVEQIIKKGKSGMFEDGISNEMTIKDRRKVFEQYLNPAE</sequence>
<accession>A0A9N9NVS9</accession>
<evidence type="ECO:0000313" key="3">
    <source>
        <dbReference type="Proteomes" id="UP000789405"/>
    </source>
</evidence>
<keyword evidence="3" id="KW-1185">Reference proteome</keyword>
<dbReference type="EMBL" id="CAJVPY010018795">
    <property type="protein sequence ID" value="CAG8768638.1"/>
    <property type="molecule type" value="Genomic_DNA"/>
</dbReference>
<name>A0A9N9NVS9_9GLOM</name>
<organism evidence="2 3">
    <name type="scientific">Dentiscutata erythropus</name>
    <dbReference type="NCBI Taxonomy" id="1348616"/>
    <lineage>
        <taxon>Eukaryota</taxon>
        <taxon>Fungi</taxon>
        <taxon>Fungi incertae sedis</taxon>
        <taxon>Mucoromycota</taxon>
        <taxon>Glomeromycotina</taxon>
        <taxon>Glomeromycetes</taxon>
        <taxon>Diversisporales</taxon>
        <taxon>Gigasporaceae</taxon>
        <taxon>Dentiscutata</taxon>
    </lineage>
</organism>
<evidence type="ECO:0000256" key="1">
    <source>
        <dbReference type="SAM" id="MobiDB-lite"/>
    </source>
</evidence>
<comment type="caution">
    <text evidence="2">The sequence shown here is derived from an EMBL/GenBank/DDBJ whole genome shotgun (WGS) entry which is preliminary data.</text>
</comment>
<gene>
    <name evidence="2" type="ORF">DERYTH_LOCUS18476</name>
</gene>
<feature type="compositionally biased region" description="Basic and acidic residues" evidence="1">
    <location>
        <begin position="206"/>
        <end position="225"/>
    </location>
</feature>
<protein>
    <submittedName>
        <fullName evidence="2">10675_t:CDS:1</fullName>
    </submittedName>
</protein>
<feature type="compositionally biased region" description="Basic and acidic residues" evidence="1">
    <location>
        <begin position="161"/>
        <end position="182"/>
    </location>
</feature>
<dbReference type="Proteomes" id="UP000789405">
    <property type="component" value="Unassembled WGS sequence"/>
</dbReference>
<dbReference type="AlphaFoldDB" id="A0A9N9NVS9"/>
<reference evidence="2" key="1">
    <citation type="submission" date="2021-06" db="EMBL/GenBank/DDBJ databases">
        <authorList>
            <person name="Kallberg Y."/>
            <person name="Tangrot J."/>
            <person name="Rosling A."/>
        </authorList>
    </citation>
    <scope>NUCLEOTIDE SEQUENCE</scope>
    <source>
        <strain evidence="2">MA453B</strain>
    </source>
</reference>
<feature type="region of interest" description="Disordered" evidence="1">
    <location>
        <begin position="161"/>
        <end position="265"/>
    </location>
</feature>
<dbReference type="OrthoDB" id="10627383at2759"/>
<feature type="non-terminal residue" evidence="2">
    <location>
        <position position="438"/>
    </location>
</feature>
<evidence type="ECO:0000313" key="2">
    <source>
        <dbReference type="EMBL" id="CAG8768638.1"/>
    </source>
</evidence>
<proteinExistence type="predicted"/>
<feature type="compositionally biased region" description="Low complexity" evidence="1">
    <location>
        <begin position="236"/>
        <end position="246"/>
    </location>
</feature>